<keyword evidence="2" id="KW-0106">Calcium</keyword>
<evidence type="ECO:0000256" key="4">
    <source>
        <dbReference type="SAM" id="MobiDB-lite"/>
    </source>
</evidence>
<sequence>MKKQNPNKILDYHKKKEQPLKAQKKKKLDTKQDKALLEKLKVPIYSPRSTYQQIREKDDLLLQELIFFLEPFTVSVLANDFEELGSEVDKIQFINLMKFHLKDWQVGIPNREYKLIRTLDSFFDQMDINNNGSLDWEELSNYVLGTDVIMFLGSDGHSISKQLKIQPKDIIIDILNVKKQQNGIIQMDKKNTAISRTTIIIDMIYIKEYNILIVSSNDRYLRGYRYISNGFIQAYFPKSNELFEKVIQKTEVSCLKWDEHKKILCCGLDNGNILLWDLASEFEETNNFNNLSNNNQSSQNNSNSKQNTLQQIQTSIQDLSINNKNLKQNKIYVEPQNNIQKELLFAKNKQYILEGGHKAVIQDIVPMPKLHCLATAGLDGNIVLWETINYKKKRIYTEHNRGIISLAFNPQTILLFSAGFDHWIGVWNPYTDHLINKITGYLAPIYKLEVILSHQQLVSLDCEGNILIRDLNKFNVNQSIQLEHPDEKHRFEAQTFCTVKNPLKLYFAGNNLQMYQYDVNFNPTHTDDNYPLNCLAVNQQLLLYTPCGNIIKVWSLLTGQLTKLFTGLTNKQSKITAFILDKLKKRMLIGDYNGYISIFNAENGAKIKNLPKHQKTVFHILENQSAKIIVSASIDDQIYITLDNSFGENELLRVISLKDSHIKNITFYQDYKFVIVGTSIGQVAFFESVSGKYHGQSEANQFRDQITSLNMIKNLPFLISTSSSGRINFIASPPLLYKYKIVDSFQNLDSEDQFEAVGITHASFCHENKYLFITDEKLQIKLFDISNIYDNIFQNVQEPVWTIKQAHIESIISLNYEHQEKLLFTTSTDKKVKIWCSQTGKYQGSLQQNHEYIPPKQLAYRKKFTEEIYDNDGEIFEKRIDNNFMNHKESFQISESNAEEKKLYQSELLKSEENNNNNDLSIVNYQDKILQQNQNQDIKNQLKQFLHENSFNTQSQKSQNLDLSQEDNNSILDQDDISQNQLNKIKLKKIQVDSSQNTEQLNLSEMSQQNISSSIAGLDSLTTNEQENQSKIQRTQSNNYEDNISKREVLSQEAEFNPYYFLNIIHPDRKPNNLISNPDWNINIDFDNYSIKIKYGRNPIKEDINKRGIH</sequence>
<dbReference type="EMBL" id="LDAU01000114">
    <property type="protein sequence ID" value="KRX04533.1"/>
    <property type="molecule type" value="Genomic_DNA"/>
</dbReference>
<dbReference type="PANTHER" id="PTHR44324">
    <property type="entry name" value="WD40 REPEAT DOMAIN 95"/>
    <property type="match status" value="1"/>
</dbReference>
<protein>
    <submittedName>
        <fullName evidence="6">WD40-repeat-containing domain</fullName>
    </submittedName>
</protein>
<keyword evidence="1" id="KW-0677">Repeat</keyword>
<name>A0A0V0QRD1_PSEPJ</name>
<comment type="caution">
    <text evidence="6">The sequence shown here is derived from an EMBL/GenBank/DDBJ whole genome shotgun (WGS) entry which is preliminary data.</text>
</comment>
<evidence type="ECO:0000256" key="1">
    <source>
        <dbReference type="ARBA" id="ARBA00022737"/>
    </source>
</evidence>
<dbReference type="PANTHER" id="PTHR44324:SF4">
    <property type="entry name" value="WD40 REPEAT DOMAIN 95"/>
    <property type="match status" value="1"/>
</dbReference>
<dbReference type="SMART" id="SM00320">
    <property type="entry name" value="WD40"/>
    <property type="match status" value="9"/>
</dbReference>
<proteinExistence type="predicted"/>
<evidence type="ECO:0000313" key="6">
    <source>
        <dbReference type="EMBL" id="KRX04533.1"/>
    </source>
</evidence>
<accession>A0A0V0QRD1</accession>
<feature type="region of interest" description="Disordered" evidence="4">
    <location>
        <begin position="289"/>
        <end position="309"/>
    </location>
</feature>
<evidence type="ECO:0000259" key="5">
    <source>
        <dbReference type="PROSITE" id="PS50222"/>
    </source>
</evidence>
<feature type="compositionally biased region" description="Basic and acidic residues" evidence="4">
    <location>
        <begin position="10"/>
        <end position="19"/>
    </location>
</feature>
<dbReference type="SUPFAM" id="SSF50978">
    <property type="entry name" value="WD40 repeat-like"/>
    <property type="match status" value="2"/>
</dbReference>
<keyword evidence="3" id="KW-0853">WD repeat</keyword>
<dbReference type="PROSITE" id="PS50082">
    <property type="entry name" value="WD_REPEATS_2"/>
    <property type="match status" value="2"/>
</dbReference>
<feature type="repeat" description="WD" evidence="3">
    <location>
        <begin position="396"/>
        <end position="428"/>
    </location>
</feature>
<dbReference type="SUPFAM" id="SSF47473">
    <property type="entry name" value="EF-hand"/>
    <property type="match status" value="1"/>
</dbReference>
<organism evidence="6 7">
    <name type="scientific">Pseudocohnilembus persalinus</name>
    <name type="common">Ciliate</name>
    <dbReference type="NCBI Taxonomy" id="266149"/>
    <lineage>
        <taxon>Eukaryota</taxon>
        <taxon>Sar</taxon>
        <taxon>Alveolata</taxon>
        <taxon>Ciliophora</taxon>
        <taxon>Intramacronucleata</taxon>
        <taxon>Oligohymenophorea</taxon>
        <taxon>Scuticociliatia</taxon>
        <taxon>Philasterida</taxon>
        <taxon>Pseudocohnilembidae</taxon>
        <taxon>Pseudocohnilembus</taxon>
    </lineage>
</organism>
<dbReference type="PROSITE" id="PS50294">
    <property type="entry name" value="WD_REPEATS_REGION"/>
    <property type="match status" value="2"/>
</dbReference>
<dbReference type="PROSITE" id="PS00018">
    <property type="entry name" value="EF_HAND_1"/>
    <property type="match status" value="1"/>
</dbReference>
<dbReference type="AlphaFoldDB" id="A0A0V0QRD1"/>
<dbReference type="OrthoDB" id="445034at2759"/>
<dbReference type="InterPro" id="IPR036322">
    <property type="entry name" value="WD40_repeat_dom_sf"/>
</dbReference>
<evidence type="ECO:0000256" key="2">
    <source>
        <dbReference type="ARBA" id="ARBA00022837"/>
    </source>
</evidence>
<dbReference type="InterPro" id="IPR002048">
    <property type="entry name" value="EF_hand_dom"/>
</dbReference>
<evidence type="ECO:0000313" key="7">
    <source>
        <dbReference type="Proteomes" id="UP000054937"/>
    </source>
</evidence>
<dbReference type="GO" id="GO:0005509">
    <property type="term" value="F:calcium ion binding"/>
    <property type="evidence" value="ECO:0007669"/>
    <property type="project" value="InterPro"/>
</dbReference>
<keyword evidence="7" id="KW-1185">Reference proteome</keyword>
<dbReference type="InterPro" id="IPR015943">
    <property type="entry name" value="WD40/YVTN_repeat-like_dom_sf"/>
</dbReference>
<dbReference type="OMA" id="TEICEID"/>
<dbReference type="Pfam" id="PF00400">
    <property type="entry name" value="WD40"/>
    <property type="match status" value="3"/>
</dbReference>
<gene>
    <name evidence="6" type="ORF">PPERSA_04348</name>
</gene>
<feature type="region of interest" description="Disordered" evidence="4">
    <location>
        <begin position="1"/>
        <end position="29"/>
    </location>
</feature>
<dbReference type="InterPro" id="IPR001680">
    <property type="entry name" value="WD40_rpt"/>
</dbReference>
<reference evidence="6 7" key="1">
    <citation type="journal article" date="2015" name="Sci. Rep.">
        <title>Genome of the facultative scuticociliatosis pathogen Pseudocohnilembus persalinus provides insight into its virulence through horizontal gene transfer.</title>
        <authorList>
            <person name="Xiong J."/>
            <person name="Wang G."/>
            <person name="Cheng J."/>
            <person name="Tian M."/>
            <person name="Pan X."/>
            <person name="Warren A."/>
            <person name="Jiang C."/>
            <person name="Yuan D."/>
            <person name="Miao W."/>
        </authorList>
    </citation>
    <scope>NUCLEOTIDE SEQUENCE [LARGE SCALE GENOMIC DNA]</scope>
    <source>
        <strain evidence="6">36N120E</strain>
    </source>
</reference>
<feature type="domain" description="EF-hand" evidence="5">
    <location>
        <begin position="114"/>
        <end position="149"/>
    </location>
</feature>
<dbReference type="InterPro" id="IPR051242">
    <property type="entry name" value="WD-EF-hand_domain"/>
</dbReference>
<dbReference type="PROSITE" id="PS50222">
    <property type="entry name" value="EF_HAND_2"/>
    <property type="match status" value="1"/>
</dbReference>
<dbReference type="InterPro" id="IPR018247">
    <property type="entry name" value="EF_Hand_1_Ca_BS"/>
</dbReference>
<feature type="repeat" description="WD" evidence="3">
    <location>
        <begin position="804"/>
        <end position="835"/>
    </location>
</feature>
<dbReference type="InterPro" id="IPR011992">
    <property type="entry name" value="EF-hand-dom_pair"/>
</dbReference>
<dbReference type="Proteomes" id="UP000054937">
    <property type="component" value="Unassembled WGS sequence"/>
</dbReference>
<evidence type="ECO:0000256" key="3">
    <source>
        <dbReference type="PROSITE-ProRule" id="PRU00221"/>
    </source>
</evidence>
<dbReference type="Gene3D" id="2.130.10.10">
    <property type="entry name" value="YVTN repeat-like/Quinoprotein amine dehydrogenase"/>
    <property type="match status" value="3"/>
</dbReference>
<dbReference type="InParanoid" id="A0A0V0QRD1"/>